<keyword evidence="2" id="KW-1185">Reference proteome</keyword>
<gene>
    <name evidence="1" type="ORF">LWI28_016945</name>
</gene>
<evidence type="ECO:0000313" key="2">
    <source>
        <dbReference type="Proteomes" id="UP001064489"/>
    </source>
</evidence>
<reference evidence="1" key="2">
    <citation type="submission" date="2023-02" db="EMBL/GenBank/DDBJ databases">
        <authorList>
            <person name="Swenson N.G."/>
            <person name="Wegrzyn J.L."/>
            <person name="Mcevoy S.L."/>
        </authorList>
    </citation>
    <scope>NUCLEOTIDE SEQUENCE</scope>
    <source>
        <strain evidence="1">91603</strain>
        <tissue evidence="1">Leaf</tissue>
    </source>
</reference>
<reference evidence="1" key="1">
    <citation type="journal article" date="2022" name="Plant J.">
        <title>Strategies of tolerance reflected in two North American maple genomes.</title>
        <authorList>
            <person name="McEvoy S.L."/>
            <person name="Sezen U.U."/>
            <person name="Trouern-Trend A."/>
            <person name="McMahon S.M."/>
            <person name="Schaberg P.G."/>
            <person name="Yang J."/>
            <person name="Wegrzyn J.L."/>
            <person name="Swenson N.G."/>
        </authorList>
    </citation>
    <scope>NUCLEOTIDE SEQUENCE</scope>
    <source>
        <strain evidence="1">91603</strain>
    </source>
</reference>
<name>A0AAD5I985_ACENE</name>
<comment type="caution">
    <text evidence="1">The sequence shown here is derived from an EMBL/GenBank/DDBJ whole genome shotgun (WGS) entry which is preliminary data.</text>
</comment>
<proteinExistence type="predicted"/>
<dbReference type="AlphaFoldDB" id="A0AAD5I985"/>
<sequence length="130" mass="14330">MVLGRFFTTPLDCLILTKSSHAFALSLVIKKSDESALEIALEATAEFQNDAVKPIIVAGQKLRVSKACEAFFAASGFMWSCHSGHAIGERPSTGAASPFHRHILGCCQQYILRRDSRNCRCIPLCWTSLR</sequence>
<accession>A0AAD5I985</accession>
<dbReference type="EMBL" id="JAJSOW010000108">
    <property type="protein sequence ID" value="KAI9153816.1"/>
    <property type="molecule type" value="Genomic_DNA"/>
</dbReference>
<organism evidence="1 2">
    <name type="scientific">Acer negundo</name>
    <name type="common">Box elder</name>
    <dbReference type="NCBI Taxonomy" id="4023"/>
    <lineage>
        <taxon>Eukaryota</taxon>
        <taxon>Viridiplantae</taxon>
        <taxon>Streptophyta</taxon>
        <taxon>Embryophyta</taxon>
        <taxon>Tracheophyta</taxon>
        <taxon>Spermatophyta</taxon>
        <taxon>Magnoliopsida</taxon>
        <taxon>eudicotyledons</taxon>
        <taxon>Gunneridae</taxon>
        <taxon>Pentapetalae</taxon>
        <taxon>rosids</taxon>
        <taxon>malvids</taxon>
        <taxon>Sapindales</taxon>
        <taxon>Sapindaceae</taxon>
        <taxon>Hippocastanoideae</taxon>
        <taxon>Acereae</taxon>
        <taxon>Acer</taxon>
    </lineage>
</organism>
<protein>
    <submittedName>
        <fullName evidence="1">Uncharacterized protein</fullName>
    </submittedName>
</protein>
<dbReference type="Proteomes" id="UP001064489">
    <property type="component" value="Chromosome 11"/>
</dbReference>
<evidence type="ECO:0000313" key="1">
    <source>
        <dbReference type="EMBL" id="KAI9153816.1"/>
    </source>
</evidence>